<keyword evidence="6 10" id="KW-0238">DNA-binding</keyword>
<keyword evidence="5 13" id="KW-0175">Coiled coil</keyword>
<evidence type="ECO:0000313" key="18">
    <source>
        <dbReference type="EMBL" id="KRY59772.1"/>
    </source>
</evidence>
<feature type="coiled-coil region" evidence="13">
    <location>
        <begin position="438"/>
        <end position="465"/>
    </location>
</feature>
<feature type="domain" description="CUT" evidence="17">
    <location>
        <begin position="782"/>
        <end position="869"/>
    </location>
</feature>
<accession>A0A0V1DDY7</accession>
<dbReference type="EMBL" id="JYDI01000010">
    <property type="protein sequence ID" value="KRY59772.1"/>
    <property type="molecule type" value="Genomic_DNA"/>
</dbReference>
<comment type="similarity">
    <text evidence="2 12">Belongs to the CUT homeobox family.</text>
</comment>
<evidence type="ECO:0000256" key="9">
    <source>
        <dbReference type="ARBA" id="ARBA00023242"/>
    </source>
</evidence>
<name>A0A0V1DDY7_TRIBR</name>
<dbReference type="InterPro" id="IPR057476">
    <property type="entry name" value="Cux_N"/>
</dbReference>
<protein>
    <recommendedName>
        <fullName evidence="12">Homeobox protein cut-like</fullName>
    </recommendedName>
</protein>
<dbReference type="SMART" id="SM01109">
    <property type="entry name" value="CUT"/>
    <property type="match status" value="3"/>
</dbReference>
<dbReference type="InterPro" id="IPR001356">
    <property type="entry name" value="HD"/>
</dbReference>
<comment type="caution">
    <text evidence="18">The sequence shown here is derived from an EMBL/GenBank/DDBJ whole genome shotgun (WGS) entry which is preliminary data.</text>
</comment>
<dbReference type="Gene3D" id="1.10.260.40">
    <property type="entry name" value="lambda repressor-like DNA-binding domains"/>
    <property type="match status" value="3"/>
</dbReference>
<evidence type="ECO:0000256" key="15">
    <source>
        <dbReference type="SAM" id="Phobius"/>
    </source>
</evidence>
<evidence type="ECO:0000256" key="4">
    <source>
        <dbReference type="ARBA" id="ARBA00023015"/>
    </source>
</evidence>
<evidence type="ECO:0000313" key="19">
    <source>
        <dbReference type="Proteomes" id="UP000054653"/>
    </source>
</evidence>
<feature type="region of interest" description="Disordered" evidence="14">
    <location>
        <begin position="706"/>
        <end position="748"/>
    </location>
</feature>
<dbReference type="GO" id="GO:0000981">
    <property type="term" value="F:DNA-binding transcription factor activity, RNA polymerase II-specific"/>
    <property type="evidence" value="ECO:0007669"/>
    <property type="project" value="InterPro"/>
</dbReference>
<evidence type="ECO:0000256" key="10">
    <source>
        <dbReference type="PROSITE-ProRule" id="PRU00108"/>
    </source>
</evidence>
<evidence type="ECO:0000256" key="7">
    <source>
        <dbReference type="ARBA" id="ARBA00023155"/>
    </source>
</evidence>
<evidence type="ECO:0000256" key="1">
    <source>
        <dbReference type="ARBA" id="ARBA00004123"/>
    </source>
</evidence>
<keyword evidence="15" id="KW-0812">Transmembrane</keyword>
<evidence type="ECO:0000256" key="6">
    <source>
        <dbReference type="ARBA" id="ARBA00023125"/>
    </source>
</evidence>
<dbReference type="SMART" id="SM00389">
    <property type="entry name" value="HOX"/>
    <property type="match status" value="1"/>
</dbReference>
<feature type="compositionally biased region" description="Polar residues" evidence="14">
    <location>
        <begin position="919"/>
        <end position="937"/>
    </location>
</feature>
<sequence>MQKVRTVHGGKIENLFYGINHACQVHMHILVFQKNFEQALLLIVDSCRNEKGKENQFFNITDRSIGWIDSTVSQVELSCDWGRLSSVGALGDFIAFFRLHLFLCSRASTALGRRFRGWRVHSEVKNQYLSIADVGEKLSILQNPLEKANLHKHIQHISVGACQQPVYRADDELVAVALNRPWSESGYRSAPANLTITHQAIEKIVRPTGVHVLAIDRPQRLQSRTALTPTWPVEQRRHCTIIVYYNTDNPHLAIIIIIIIFHICIFSYQSINFGVKAQNKSDQYIQKKKKKKKQTKTNKAKEPQAKATAAEASKSKHVMQAEQYAYSTIDVEAICEFWQTFDLPALQKELDETAAELANRQDESECSRQRLIENSREYKKNTPEDIRKRATHLLKSFQAEVDWLSKRSKAAEAAFLKLYKQVIEWPNPAPALKMASISKKLAKRMQDLESENRYLRSELEALRSQIYHLAEKDAIILHLREMLKNLECKLTAEFEAKLSHQEEAGRIMYENRERQLQKFNLFLCQSLKDARERAEAMRLALSELSKAKPIAANHSSAYVDSDTTMASPSEFNNGNAVADFGSVVVENCISPMNNVKTDNEENILTNSEHGAKIFHFSEACENGRENNCLQLNAEPSDSSECVSQVQQYVNMMASVVGSELVNSYREWIGLELELDAAQKAMATSDQSSPGTSAPVPLPAVPTACQAQESLSASSHNVPEPVTEVGDTDDDSKKRSAPGVQLNNGSEAGLSAGGELEAVGMSSADWANVHYLQSVLAWHVDQQSKLSGDEPLDTAEIARQCRRVLTEHNIGQRLIAKYVLNQSQGAVSELLSKPKKWSSLTERSKNSFRRLKAWLGDQRAVLALRNISPKRTPCSARDRYANRSQMDSATEARIVHILQKAKQAREEVQLPLVVSDRGAASSTVRPMSASPVSSSNGEGSDVSRDRRCQSASTVQSVSGASFRCRPGRYRHDDIPKSKIHEIYERELAKLRNHDGSLLISSDQQTPTVPTLQPSDLNVVVSNSTLVPAFTGFSSSTSSAGSNRCASASPPTRTFKAVLPPITQEQFERFGRINTEKLVQRVKEHLLQYSISQRVFGEQVLGLSQGSVSDLLARPKAWHMLTQKGREPFIRMHAFLEDNELLKKLITSRKASQNSSNGGGGSRSSSSSSQIEIQPPGCKGSAVFTERSLNNSGQPTSNMVIVNETPTSPLSTTTICDSYAVPLDTVAIVEETRAVLAAHSIGQKLFGEAVLHLSQGFVSDLLSKPKPWEALSAKRKEALLRMQAWLKDADRIKKINEYQARKNFKRLANCDPIQRDSAISGPYAYSQLDVKRPRVTLTKAQKEQLIEAFNREPYPSVQMTSHLSVRLGLHVSTVANWFQNRRMRQKAALQQNTAMADNVQVDRLCNGITVCNVAGREEPVAQAVPPLFSAIFNSADLLNQISLTNGLDLATNSLRSAAGLETSNNHNTSSRTSSTSTTGSSSYGEPVPSASGGEQPTSDYLRRAILHRMETNLVKPDVSWVTEEDRSEAIHRIENRIKEKDQIEWEF</sequence>
<dbReference type="PROSITE" id="PS51042">
    <property type="entry name" value="CUT"/>
    <property type="match status" value="3"/>
</dbReference>
<evidence type="ECO:0000256" key="3">
    <source>
        <dbReference type="ARBA" id="ARBA00022737"/>
    </source>
</evidence>
<evidence type="ECO:0000256" key="12">
    <source>
        <dbReference type="RuleBase" id="RU361129"/>
    </source>
</evidence>
<keyword evidence="9 10" id="KW-0539">Nucleus</keyword>
<evidence type="ECO:0000259" key="17">
    <source>
        <dbReference type="PROSITE" id="PS51042"/>
    </source>
</evidence>
<evidence type="ECO:0000256" key="2">
    <source>
        <dbReference type="ARBA" id="ARBA00008190"/>
    </source>
</evidence>
<keyword evidence="7 10" id="KW-0371">Homeobox</keyword>
<evidence type="ECO:0000256" key="11">
    <source>
        <dbReference type="RuleBase" id="RU000682"/>
    </source>
</evidence>
<feature type="region of interest" description="Disordered" evidence="14">
    <location>
        <begin position="1147"/>
        <end position="1177"/>
    </location>
</feature>
<dbReference type="GO" id="GO:0005634">
    <property type="term" value="C:nucleus"/>
    <property type="evidence" value="ECO:0007669"/>
    <property type="project" value="UniProtKB-SubCell"/>
</dbReference>
<evidence type="ECO:0000256" key="14">
    <source>
        <dbReference type="SAM" id="MobiDB-lite"/>
    </source>
</evidence>
<dbReference type="PROSITE" id="PS50071">
    <property type="entry name" value="HOMEOBOX_2"/>
    <property type="match status" value="1"/>
</dbReference>
<dbReference type="Pfam" id="PF00046">
    <property type="entry name" value="Homeodomain"/>
    <property type="match status" value="1"/>
</dbReference>
<proteinExistence type="inferred from homology"/>
<keyword evidence="3" id="KW-0677">Repeat</keyword>
<dbReference type="InterPro" id="IPR003350">
    <property type="entry name" value="CUT_dom"/>
</dbReference>
<feature type="transmembrane region" description="Helical" evidence="15">
    <location>
        <begin position="252"/>
        <end position="271"/>
    </location>
</feature>
<dbReference type="OMA" id="LESKPYH"/>
<keyword evidence="8 12" id="KW-0804">Transcription</keyword>
<organism evidence="18 19">
    <name type="scientific">Trichinella britovi</name>
    <name type="common">Parasitic roundworm</name>
    <dbReference type="NCBI Taxonomy" id="45882"/>
    <lineage>
        <taxon>Eukaryota</taxon>
        <taxon>Metazoa</taxon>
        <taxon>Ecdysozoa</taxon>
        <taxon>Nematoda</taxon>
        <taxon>Enoplea</taxon>
        <taxon>Dorylaimia</taxon>
        <taxon>Trichinellida</taxon>
        <taxon>Trichinellidae</taxon>
        <taxon>Trichinella</taxon>
    </lineage>
</organism>
<keyword evidence="15" id="KW-1133">Transmembrane helix</keyword>
<dbReference type="STRING" id="45882.A0A0V1DDY7"/>
<evidence type="ECO:0000256" key="8">
    <source>
        <dbReference type="ARBA" id="ARBA00023163"/>
    </source>
</evidence>
<feature type="compositionally biased region" description="Low complexity" evidence="14">
    <location>
        <begin position="1460"/>
        <end position="1480"/>
    </location>
</feature>
<feature type="region of interest" description="Disordered" evidence="14">
    <location>
        <begin position="918"/>
        <end position="953"/>
    </location>
</feature>
<feature type="domain" description="CUT" evidence="17">
    <location>
        <begin position="1062"/>
        <end position="1149"/>
    </location>
</feature>
<dbReference type="Pfam" id="PF25398">
    <property type="entry name" value="CUX1_N"/>
    <property type="match status" value="1"/>
</dbReference>
<feature type="DNA-binding region" description="Homeobox" evidence="10">
    <location>
        <begin position="1328"/>
        <end position="1387"/>
    </location>
</feature>
<dbReference type="Proteomes" id="UP000054653">
    <property type="component" value="Unassembled WGS sequence"/>
</dbReference>
<dbReference type="PANTHER" id="PTHR14043:SF2">
    <property type="entry name" value="HOMEOBOX PROTEIN CUT"/>
    <property type="match status" value="1"/>
</dbReference>
<feature type="region of interest" description="Disordered" evidence="14">
    <location>
        <begin position="1458"/>
        <end position="1495"/>
    </location>
</feature>
<feature type="compositionally biased region" description="Polar residues" evidence="14">
    <location>
        <begin position="706"/>
        <end position="716"/>
    </location>
</feature>
<dbReference type="Pfam" id="PF02376">
    <property type="entry name" value="CUT"/>
    <property type="match status" value="3"/>
</dbReference>
<dbReference type="GO" id="GO:0030154">
    <property type="term" value="P:cell differentiation"/>
    <property type="evidence" value="ECO:0007669"/>
    <property type="project" value="UniProtKB-ARBA"/>
</dbReference>
<feature type="region of interest" description="Disordered" evidence="14">
    <location>
        <begin position="287"/>
        <end position="312"/>
    </location>
</feature>
<feature type="domain" description="Homeobox" evidence="16">
    <location>
        <begin position="1326"/>
        <end position="1386"/>
    </location>
</feature>
<feature type="domain" description="CUT" evidence="17">
    <location>
        <begin position="1212"/>
        <end position="1299"/>
    </location>
</feature>
<gene>
    <name evidence="18" type="primary">ceh-44</name>
    <name evidence="18" type="ORF">T03_10772</name>
</gene>
<dbReference type="InterPro" id="IPR017970">
    <property type="entry name" value="Homeobox_CS"/>
</dbReference>
<dbReference type="GO" id="GO:0000977">
    <property type="term" value="F:RNA polymerase II transcription regulatory region sequence-specific DNA binding"/>
    <property type="evidence" value="ECO:0007669"/>
    <property type="project" value="TreeGrafter"/>
</dbReference>
<evidence type="ECO:0000256" key="13">
    <source>
        <dbReference type="SAM" id="Coils"/>
    </source>
</evidence>
<dbReference type="PANTHER" id="PTHR14043">
    <property type="entry name" value="CCAAT DISPLACEMENT PROTEIN-RELATED"/>
    <property type="match status" value="1"/>
</dbReference>
<dbReference type="OrthoDB" id="10257567at2759"/>
<evidence type="ECO:0000259" key="16">
    <source>
        <dbReference type="PROSITE" id="PS50071"/>
    </source>
</evidence>
<dbReference type="FunFam" id="1.10.260.40:FF:000027">
    <property type="entry name" value="Homeobox protein cut-like"/>
    <property type="match status" value="1"/>
</dbReference>
<keyword evidence="15" id="KW-0472">Membrane</keyword>
<comment type="subcellular location">
    <subcellularLocation>
        <location evidence="1 10 11">Nucleus</location>
    </subcellularLocation>
</comment>
<reference evidence="18 19" key="1">
    <citation type="submission" date="2015-01" db="EMBL/GenBank/DDBJ databases">
        <title>Evolution of Trichinella species and genotypes.</title>
        <authorList>
            <person name="Korhonen P.K."/>
            <person name="Edoardo P."/>
            <person name="Giuseppe L.R."/>
            <person name="Gasser R.B."/>
        </authorList>
    </citation>
    <scope>NUCLEOTIDE SEQUENCE [LARGE SCALE GENOMIC DNA]</scope>
    <source>
        <strain evidence="18">ISS120</strain>
    </source>
</reference>
<dbReference type="PROSITE" id="PS00027">
    <property type="entry name" value="HOMEOBOX_1"/>
    <property type="match status" value="1"/>
</dbReference>
<dbReference type="Gene3D" id="1.10.10.60">
    <property type="entry name" value="Homeodomain-like"/>
    <property type="match status" value="1"/>
</dbReference>
<keyword evidence="4 12" id="KW-0805">Transcription regulation</keyword>
<dbReference type="SUPFAM" id="SSF47413">
    <property type="entry name" value="lambda repressor-like DNA-binding domains"/>
    <property type="match status" value="3"/>
</dbReference>
<dbReference type="InterPro" id="IPR009057">
    <property type="entry name" value="Homeodomain-like_sf"/>
</dbReference>
<dbReference type="CDD" id="cd00086">
    <property type="entry name" value="homeodomain"/>
    <property type="match status" value="1"/>
</dbReference>
<keyword evidence="19" id="KW-1185">Reference proteome</keyword>
<evidence type="ECO:0000256" key="5">
    <source>
        <dbReference type="ARBA" id="ARBA00023054"/>
    </source>
</evidence>
<dbReference type="InterPro" id="IPR010982">
    <property type="entry name" value="Lambda_DNA-bd_dom_sf"/>
</dbReference>
<feature type="compositionally biased region" description="Basic residues" evidence="14">
    <location>
        <begin position="287"/>
        <end position="298"/>
    </location>
</feature>
<dbReference type="SUPFAM" id="SSF46689">
    <property type="entry name" value="Homeodomain-like"/>
    <property type="match status" value="1"/>
</dbReference>